<keyword evidence="3" id="KW-1185">Reference proteome</keyword>
<accession>A0A9D4EPG6</accession>
<protein>
    <submittedName>
        <fullName evidence="2">Uncharacterized protein</fullName>
    </submittedName>
</protein>
<evidence type="ECO:0000256" key="1">
    <source>
        <dbReference type="SAM" id="MobiDB-lite"/>
    </source>
</evidence>
<dbReference type="EMBL" id="JAIWYP010000008">
    <property type="protein sequence ID" value="KAH3784017.1"/>
    <property type="molecule type" value="Genomic_DNA"/>
</dbReference>
<reference evidence="2" key="2">
    <citation type="submission" date="2020-11" db="EMBL/GenBank/DDBJ databases">
        <authorList>
            <person name="McCartney M.A."/>
            <person name="Auch B."/>
            <person name="Kono T."/>
            <person name="Mallez S."/>
            <person name="Becker A."/>
            <person name="Gohl D.M."/>
            <person name="Silverstein K.A.T."/>
            <person name="Koren S."/>
            <person name="Bechman K.B."/>
            <person name="Herman A."/>
            <person name="Abrahante J.E."/>
            <person name="Garbe J."/>
        </authorList>
    </citation>
    <scope>NUCLEOTIDE SEQUENCE</scope>
    <source>
        <strain evidence="2">Duluth1</strain>
        <tissue evidence="2">Whole animal</tissue>
    </source>
</reference>
<comment type="caution">
    <text evidence="2">The sequence shown here is derived from an EMBL/GenBank/DDBJ whole genome shotgun (WGS) entry which is preliminary data.</text>
</comment>
<gene>
    <name evidence="2" type="ORF">DPMN_161967</name>
</gene>
<reference evidence="2" key="1">
    <citation type="journal article" date="2019" name="bioRxiv">
        <title>The Genome of the Zebra Mussel, Dreissena polymorpha: A Resource for Invasive Species Research.</title>
        <authorList>
            <person name="McCartney M.A."/>
            <person name="Auch B."/>
            <person name="Kono T."/>
            <person name="Mallez S."/>
            <person name="Zhang Y."/>
            <person name="Obille A."/>
            <person name="Becker A."/>
            <person name="Abrahante J.E."/>
            <person name="Garbe J."/>
            <person name="Badalamenti J.P."/>
            <person name="Herman A."/>
            <person name="Mangelson H."/>
            <person name="Liachko I."/>
            <person name="Sullivan S."/>
            <person name="Sone E.D."/>
            <person name="Koren S."/>
            <person name="Silverstein K.A.T."/>
            <person name="Beckman K.B."/>
            <person name="Gohl D.M."/>
        </authorList>
    </citation>
    <scope>NUCLEOTIDE SEQUENCE</scope>
    <source>
        <strain evidence="2">Duluth1</strain>
        <tissue evidence="2">Whole animal</tissue>
    </source>
</reference>
<feature type="region of interest" description="Disordered" evidence="1">
    <location>
        <begin position="36"/>
        <end position="66"/>
    </location>
</feature>
<dbReference type="Proteomes" id="UP000828390">
    <property type="component" value="Unassembled WGS sequence"/>
</dbReference>
<dbReference type="AlphaFoldDB" id="A0A9D4EPG6"/>
<sequence length="100" mass="10879">MFENSRKQKKQRNQQALAHFAQKTFKLIFPQWLAKSSGSQDPASLDNDHRGGAGADPPGAILPLQTEPQGAAAVLPDLVHRIPQDLYTEKPVPQNTPGAV</sequence>
<evidence type="ECO:0000313" key="3">
    <source>
        <dbReference type="Proteomes" id="UP000828390"/>
    </source>
</evidence>
<proteinExistence type="predicted"/>
<name>A0A9D4EPG6_DREPO</name>
<evidence type="ECO:0000313" key="2">
    <source>
        <dbReference type="EMBL" id="KAH3784017.1"/>
    </source>
</evidence>
<organism evidence="2 3">
    <name type="scientific">Dreissena polymorpha</name>
    <name type="common">Zebra mussel</name>
    <name type="synonym">Mytilus polymorpha</name>
    <dbReference type="NCBI Taxonomy" id="45954"/>
    <lineage>
        <taxon>Eukaryota</taxon>
        <taxon>Metazoa</taxon>
        <taxon>Spiralia</taxon>
        <taxon>Lophotrochozoa</taxon>
        <taxon>Mollusca</taxon>
        <taxon>Bivalvia</taxon>
        <taxon>Autobranchia</taxon>
        <taxon>Heteroconchia</taxon>
        <taxon>Euheterodonta</taxon>
        <taxon>Imparidentia</taxon>
        <taxon>Neoheterodontei</taxon>
        <taxon>Myida</taxon>
        <taxon>Dreissenoidea</taxon>
        <taxon>Dreissenidae</taxon>
        <taxon>Dreissena</taxon>
    </lineage>
</organism>